<keyword evidence="2" id="KW-1185">Reference proteome</keyword>
<organism evidence="1 2">
    <name type="scientific">Bauhinia variegata</name>
    <name type="common">Purple orchid tree</name>
    <name type="synonym">Phanera variegata</name>
    <dbReference type="NCBI Taxonomy" id="167791"/>
    <lineage>
        <taxon>Eukaryota</taxon>
        <taxon>Viridiplantae</taxon>
        <taxon>Streptophyta</taxon>
        <taxon>Embryophyta</taxon>
        <taxon>Tracheophyta</taxon>
        <taxon>Spermatophyta</taxon>
        <taxon>Magnoliopsida</taxon>
        <taxon>eudicotyledons</taxon>
        <taxon>Gunneridae</taxon>
        <taxon>Pentapetalae</taxon>
        <taxon>rosids</taxon>
        <taxon>fabids</taxon>
        <taxon>Fabales</taxon>
        <taxon>Fabaceae</taxon>
        <taxon>Cercidoideae</taxon>
        <taxon>Cercideae</taxon>
        <taxon>Bauhiniinae</taxon>
        <taxon>Bauhinia</taxon>
    </lineage>
</organism>
<proteinExistence type="predicted"/>
<sequence>MTLDSKIAVEVKREKKSRSKAEKEEEEEILVIERIEFESDEYVKFDPYVNDDEESGPRKTEFAGSFVSIPHRIGGQKKKESRFQIGITELLEDI</sequence>
<evidence type="ECO:0000313" key="1">
    <source>
        <dbReference type="EMBL" id="KAI4299347.1"/>
    </source>
</evidence>
<dbReference type="EMBL" id="CM039438">
    <property type="protein sequence ID" value="KAI4299347.1"/>
    <property type="molecule type" value="Genomic_DNA"/>
</dbReference>
<dbReference type="Proteomes" id="UP000828941">
    <property type="component" value="Chromosome 13"/>
</dbReference>
<gene>
    <name evidence="1" type="ORF">L6164_032815</name>
</gene>
<accession>A0ACB9KPU9</accession>
<protein>
    <submittedName>
        <fullName evidence="1">Uncharacterized protein</fullName>
    </submittedName>
</protein>
<comment type="caution">
    <text evidence="1">The sequence shown here is derived from an EMBL/GenBank/DDBJ whole genome shotgun (WGS) entry which is preliminary data.</text>
</comment>
<reference evidence="1 2" key="1">
    <citation type="journal article" date="2022" name="DNA Res.">
        <title>Chromosomal-level genome assembly of the orchid tree Bauhinia variegata (Leguminosae; Cercidoideae) supports the allotetraploid origin hypothesis of Bauhinia.</title>
        <authorList>
            <person name="Zhong Y."/>
            <person name="Chen Y."/>
            <person name="Zheng D."/>
            <person name="Pang J."/>
            <person name="Liu Y."/>
            <person name="Luo S."/>
            <person name="Meng S."/>
            <person name="Qian L."/>
            <person name="Wei D."/>
            <person name="Dai S."/>
            <person name="Zhou R."/>
        </authorList>
    </citation>
    <scope>NUCLEOTIDE SEQUENCE [LARGE SCALE GENOMIC DNA]</scope>
    <source>
        <strain evidence="1">BV-YZ2020</strain>
    </source>
</reference>
<name>A0ACB9KPU9_BAUVA</name>
<evidence type="ECO:0000313" key="2">
    <source>
        <dbReference type="Proteomes" id="UP000828941"/>
    </source>
</evidence>